<evidence type="ECO:0000313" key="2">
    <source>
        <dbReference type="EMBL" id="EDR03795.1"/>
    </source>
</evidence>
<gene>
    <name evidence="2" type="ORF">LACBIDRAFT_331241</name>
</gene>
<proteinExistence type="predicted"/>
<protein>
    <submittedName>
        <fullName evidence="2">Predicted protein</fullName>
    </submittedName>
</protein>
<dbReference type="GeneID" id="6081271"/>
<dbReference type="AlphaFoldDB" id="B0DNW5"/>
<dbReference type="RefSeq" id="XP_001885648.1">
    <property type="nucleotide sequence ID" value="XM_001885613.1"/>
</dbReference>
<reference evidence="2 3" key="1">
    <citation type="journal article" date="2008" name="Nature">
        <title>The genome of Laccaria bicolor provides insights into mycorrhizal symbiosis.</title>
        <authorList>
            <person name="Martin F."/>
            <person name="Aerts A."/>
            <person name="Ahren D."/>
            <person name="Brun A."/>
            <person name="Danchin E.G.J."/>
            <person name="Duchaussoy F."/>
            <person name="Gibon J."/>
            <person name="Kohler A."/>
            <person name="Lindquist E."/>
            <person name="Pereda V."/>
            <person name="Salamov A."/>
            <person name="Shapiro H.J."/>
            <person name="Wuyts J."/>
            <person name="Blaudez D."/>
            <person name="Buee M."/>
            <person name="Brokstein P."/>
            <person name="Canbaeck B."/>
            <person name="Cohen D."/>
            <person name="Courty P.E."/>
            <person name="Coutinho P.M."/>
            <person name="Delaruelle C."/>
            <person name="Detter J.C."/>
            <person name="Deveau A."/>
            <person name="DiFazio S."/>
            <person name="Duplessis S."/>
            <person name="Fraissinet-Tachet L."/>
            <person name="Lucic E."/>
            <person name="Frey-Klett P."/>
            <person name="Fourrey C."/>
            <person name="Feussner I."/>
            <person name="Gay G."/>
            <person name="Grimwood J."/>
            <person name="Hoegger P.J."/>
            <person name="Jain P."/>
            <person name="Kilaru S."/>
            <person name="Labbe J."/>
            <person name="Lin Y.C."/>
            <person name="Legue V."/>
            <person name="Le Tacon F."/>
            <person name="Marmeisse R."/>
            <person name="Melayah D."/>
            <person name="Montanini B."/>
            <person name="Muratet M."/>
            <person name="Nehls U."/>
            <person name="Niculita-Hirzel H."/>
            <person name="Oudot-Le Secq M.P."/>
            <person name="Peter M."/>
            <person name="Quesneville H."/>
            <person name="Rajashekar B."/>
            <person name="Reich M."/>
            <person name="Rouhier N."/>
            <person name="Schmutz J."/>
            <person name="Yin T."/>
            <person name="Chalot M."/>
            <person name="Henrissat B."/>
            <person name="Kuees U."/>
            <person name="Lucas S."/>
            <person name="Van de Peer Y."/>
            <person name="Podila G.K."/>
            <person name="Polle A."/>
            <person name="Pukkila P.J."/>
            <person name="Richardson P.M."/>
            <person name="Rouze P."/>
            <person name="Sanders I.R."/>
            <person name="Stajich J.E."/>
            <person name="Tunlid A."/>
            <person name="Tuskan G."/>
            <person name="Grigoriev I.V."/>
        </authorList>
    </citation>
    <scope>NUCLEOTIDE SEQUENCE [LARGE SCALE GENOMIC DNA]</scope>
    <source>
        <strain evidence="3">S238N-H82 / ATCC MYA-4686</strain>
    </source>
</reference>
<keyword evidence="3" id="KW-1185">Reference proteome</keyword>
<dbReference type="InParanoid" id="B0DNW5"/>
<name>B0DNW5_LACBS</name>
<dbReference type="HOGENOM" id="CLU_787703_0_0_1"/>
<accession>B0DNW5</accession>
<organism evidence="3">
    <name type="scientific">Laccaria bicolor (strain S238N-H82 / ATCC MYA-4686)</name>
    <name type="common">Bicoloured deceiver</name>
    <name type="synonym">Laccaria laccata var. bicolor</name>
    <dbReference type="NCBI Taxonomy" id="486041"/>
    <lineage>
        <taxon>Eukaryota</taxon>
        <taxon>Fungi</taxon>
        <taxon>Dikarya</taxon>
        <taxon>Basidiomycota</taxon>
        <taxon>Agaricomycotina</taxon>
        <taxon>Agaricomycetes</taxon>
        <taxon>Agaricomycetidae</taxon>
        <taxon>Agaricales</taxon>
        <taxon>Agaricineae</taxon>
        <taxon>Hydnangiaceae</taxon>
        <taxon>Laccaria</taxon>
    </lineage>
</organism>
<dbReference type="Proteomes" id="UP000001194">
    <property type="component" value="Unassembled WGS sequence"/>
</dbReference>
<feature type="region of interest" description="Disordered" evidence="1">
    <location>
        <begin position="263"/>
        <end position="295"/>
    </location>
</feature>
<dbReference type="KEGG" id="lbc:LACBIDRAFT_331241"/>
<evidence type="ECO:0000313" key="3">
    <source>
        <dbReference type="Proteomes" id="UP000001194"/>
    </source>
</evidence>
<evidence type="ECO:0000256" key="1">
    <source>
        <dbReference type="SAM" id="MobiDB-lite"/>
    </source>
</evidence>
<sequence>MPLGSSTQLYSVYLNRIVFLRGDILTVWDFVADTLATWRVVGASHKTIIANDSILLFGSTCISVWNIPALLPRDHEHTTLPYVDVPIINPLFRIDYPECMPSLDDAIRTGSMIKGFGDWYTASAPWCYDIVLPSEAGFAISRYLVAFNKDMTGGTIKENACYEFMTTPDLDFFIEPYRVCDNQLVLSWTEGAWMECIIKTHTSTLSSQDTVTPRDDEPLILEEWKSNHFNGMSLFRVVGSFHHCQRSLHPLFRTCSHGPTPTRPLPPSLQALINPPHCPSSSSPHPWSPHHTSDMDADERAWSVLSGSGAQLLSPVLQLIEAAQVKAPHGPISPLAPHDHYRDVTASISENV</sequence>
<dbReference type="OrthoDB" id="3145038at2759"/>
<dbReference type="EMBL" id="DS547122">
    <property type="protein sequence ID" value="EDR03795.1"/>
    <property type="molecule type" value="Genomic_DNA"/>
</dbReference>